<proteinExistence type="inferred from homology"/>
<dbReference type="AlphaFoldDB" id="A0A086ES27"/>
<evidence type="ECO:0000256" key="4">
    <source>
        <dbReference type="ARBA" id="ARBA00022989"/>
    </source>
</evidence>
<keyword evidence="2" id="KW-1003">Cell membrane</keyword>
<dbReference type="GO" id="GO:0044877">
    <property type="term" value="F:protein-containing complex binding"/>
    <property type="evidence" value="ECO:0007669"/>
    <property type="project" value="InterPro"/>
</dbReference>
<comment type="subcellular location">
    <subcellularLocation>
        <location evidence="1">Cell membrane</location>
        <topology evidence="1">Single-pass type II membrane protein</topology>
    </subcellularLocation>
</comment>
<evidence type="ECO:0000256" key="6">
    <source>
        <dbReference type="ARBA" id="ARBA00023186"/>
    </source>
</evidence>
<dbReference type="InterPro" id="IPR011990">
    <property type="entry name" value="TPR-like_helical_dom_sf"/>
</dbReference>
<dbReference type="SUPFAM" id="SSF48452">
    <property type="entry name" value="TPR-like"/>
    <property type="match status" value="1"/>
</dbReference>
<dbReference type="RefSeq" id="WP_010280046.1">
    <property type="nucleotide sequence ID" value="NZ_CP009769.1"/>
</dbReference>
<dbReference type="PIRSF" id="PIRSF006170">
    <property type="entry name" value="YfgM"/>
    <property type="match status" value="1"/>
</dbReference>
<comment type="caution">
    <text evidence="9">The sequence shown here is derived from an EMBL/GenBank/DDBJ whole genome shotgun (WGS) entry which is preliminary data.</text>
</comment>
<dbReference type="InterPro" id="IPR026039">
    <property type="entry name" value="YfgM"/>
</dbReference>
<dbReference type="InterPro" id="IPR018704">
    <property type="entry name" value="SecYEG/CpoB_TPR"/>
</dbReference>
<evidence type="ECO:0000256" key="5">
    <source>
        <dbReference type="ARBA" id="ARBA00023136"/>
    </source>
</evidence>
<organism evidence="9 10">
    <name type="scientific">Pectobacterium brasiliense</name>
    <dbReference type="NCBI Taxonomy" id="180957"/>
    <lineage>
        <taxon>Bacteria</taxon>
        <taxon>Pseudomonadati</taxon>
        <taxon>Pseudomonadota</taxon>
        <taxon>Gammaproteobacteria</taxon>
        <taxon>Enterobacterales</taxon>
        <taxon>Pectobacteriaceae</taxon>
        <taxon>Pectobacterium</taxon>
    </lineage>
</organism>
<dbReference type="PATRIC" id="fig|180957.23.peg.1768"/>
<keyword evidence="6" id="KW-0143">Chaperone</keyword>
<evidence type="ECO:0000313" key="10">
    <source>
        <dbReference type="Proteomes" id="UP000029435"/>
    </source>
</evidence>
<evidence type="ECO:0000256" key="1">
    <source>
        <dbReference type="ARBA" id="ARBA00004401"/>
    </source>
</evidence>
<dbReference type="OrthoDB" id="9789675at2"/>
<keyword evidence="4" id="KW-1133">Transmembrane helix</keyword>
<dbReference type="PANTHER" id="PTHR38035:SF1">
    <property type="entry name" value="ANCILLARY SECYEG TRANSLOCON SUBUNIT"/>
    <property type="match status" value="1"/>
</dbReference>
<comment type="similarity">
    <text evidence="7">Belongs to the YfgM family.</text>
</comment>
<keyword evidence="3" id="KW-0812">Transmembrane</keyword>
<gene>
    <name evidence="9" type="ORF">KU74_15885</name>
</gene>
<sequence length="206" mass="22439">MEVYTTENEQVDALRRFLAENGKALVVGVVLGVGALVGWRFWQSHQNDSVMAASSSYQQVTEQLAEGKADAITATEKFTAENKNTYGALASLELARHYVDQKDFAKAAQQLVQAQSQTKDADLLAVVNLRLARVQLQENKADDALKTLDAIKLEGWASQAAEVRGDILVSKGDNQAARDAYNKGLSSNPSQAQQALLRMKLNNLSS</sequence>
<accession>A0A086ES27</accession>
<evidence type="ECO:0000256" key="3">
    <source>
        <dbReference type="ARBA" id="ARBA00022692"/>
    </source>
</evidence>
<evidence type="ECO:0000256" key="8">
    <source>
        <dbReference type="ARBA" id="ARBA00024235"/>
    </source>
</evidence>
<reference evidence="9 10" key="1">
    <citation type="submission" date="2014-08" db="EMBL/GenBank/DDBJ databases">
        <title>Genome sequences of NCPPB Pectobacterium isolates.</title>
        <authorList>
            <person name="Glover R.H."/>
            <person name="Sapp M."/>
            <person name="Elphinstone J."/>
        </authorList>
    </citation>
    <scope>NUCLEOTIDE SEQUENCE [LARGE SCALE GENOMIC DNA]</scope>
    <source>
        <strain evidence="9 10">LMG 21372</strain>
    </source>
</reference>
<protein>
    <recommendedName>
        <fullName evidence="8">Ancillary SecYEG translocon subunit</fullName>
    </recommendedName>
</protein>
<dbReference type="STRING" id="180957.B5S52_06560"/>
<dbReference type="GO" id="GO:0005886">
    <property type="term" value="C:plasma membrane"/>
    <property type="evidence" value="ECO:0007669"/>
    <property type="project" value="UniProtKB-SubCell"/>
</dbReference>
<dbReference type="Pfam" id="PF09976">
    <property type="entry name" value="TPR_21"/>
    <property type="match status" value="1"/>
</dbReference>
<evidence type="ECO:0000256" key="7">
    <source>
        <dbReference type="ARBA" id="ARBA00024197"/>
    </source>
</evidence>
<dbReference type="PANTHER" id="PTHR38035">
    <property type="entry name" value="UPF0070 PROTEIN YFGM"/>
    <property type="match status" value="1"/>
</dbReference>
<dbReference type="Proteomes" id="UP000029435">
    <property type="component" value="Unassembled WGS sequence"/>
</dbReference>
<dbReference type="KEGG" id="pbra:B5S52_06560"/>
<evidence type="ECO:0000313" key="9">
    <source>
        <dbReference type="EMBL" id="KGA33368.1"/>
    </source>
</evidence>
<dbReference type="Gene3D" id="1.25.40.10">
    <property type="entry name" value="Tetratricopeptide repeat domain"/>
    <property type="match status" value="1"/>
</dbReference>
<dbReference type="GeneID" id="57243512"/>
<name>A0A086ES27_9GAMM</name>
<evidence type="ECO:0000256" key="2">
    <source>
        <dbReference type="ARBA" id="ARBA00022475"/>
    </source>
</evidence>
<dbReference type="EMBL" id="JQOD01000003">
    <property type="protein sequence ID" value="KGA33368.1"/>
    <property type="molecule type" value="Genomic_DNA"/>
</dbReference>
<keyword evidence="5" id="KW-0472">Membrane</keyword>